<reference evidence="1" key="2">
    <citation type="submission" date="2021-04" db="EMBL/GenBank/DDBJ databases">
        <authorList>
            <person name="Liu J."/>
        </authorList>
    </citation>
    <scope>NUCLEOTIDE SEQUENCE</scope>
    <source>
        <strain evidence="1">BAD-6</strain>
    </source>
</reference>
<evidence type="ECO:0000313" key="2">
    <source>
        <dbReference type="Proteomes" id="UP000675664"/>
    </source>
</evidence>
<reference evidence="1" key="1">
    <citation type="submission" date="2021-04" db="EMBL/GenBank/DDBJ databases">
        <title>Sinoanaerobacter chloroacetimidivorans sp. nov., an obligate anaerobic bacterium isolated from anaerobic sludge.</title>
        <authorList>
            <person name="Bao Y."/>
        </authorList>
    </citation>
    <scope>NUCLEOTIDE SEQUENCE</scope>
    <source>
        <strain evidence="1">BAD-6</strain>
    </source>
</reference>
<dbReference type="EMBL" id="JAGSND010000003">
    <property type="protein sequence ID" value="MBR0597378.1"/>
    <property type="molecule type" value="Genomic_DNA"/>
</dbReference>
<evidence type="ECO:0008006" key="3">
    <source>
        <dbReference type="Google" id="ProtNLM"/>
    </source>
</evidence>
<name>A0A8J7W1B1_9FIRM</name>
<sequence>MKFITEDDLRDSYKKEPFTEYVIEPGTRITPGARQFLADRGINMFDDDVSWKSKSTEKEKQASPDSERKKELCDKRLLCRIKSMEAMFLAAVEDLLDRDVLLAQKLIALKKCFADIKLVMDGKNVSDQLICQNCTVINQDNFSESLDDCFEITEFHIQLGKGKELIGLHRLRCALREMELDFIEFFENWDGENTQREEVIGKVNQIINTLSQLICMAAGGEKCQRNC</sequence>
<dbReference type="AlphaFoldDB" id="A0A8J7W1B1"/>
<organism evidence="1 2">
    <name type="scientific">Sinanaerobacter chloroacetimidivorans</name>
    <dbReference type="NCBI Taxonomy" id="2818044"/>
    <lineage>
        <taxon>Bacteria</taxon>
        <taxon>Bacillati</taxon>
        <taxon>Bacillota</taxon>
        <taxon>Clostridia</taxon>
        <taxon>Peptostreptococcales</taxon>
        <taxon>Anaerovoracaceae</taxon>
        <taxon>Sinanaerobacter</taxon>
    </lineage>
</organism>
<dbReference type="Proteomes" id="UP000675664">
    <property type="component" value="Unassembled WGS sequence"/>
</dbReference>
<gene>
    <name evidence="1" type="ORF">KCX82_05815</name>
</gene>
<dbReference type="RefSeq" id="WP_227017512.1">
    <property type="nucleotide sequence ID" value="NZ_JAGSND010000003.1"/>
</dbReference>
<protein>
    <recommendedName>
        <fullName evidence="3">Ethanolamine utilization cobalamin adenosyltransferase</fullName>
    </recommendedName>
</protein>
<keyword evidence="2" id="KW-1185">Reference proteome</keyword>
<accession>A0A8J7W1B1</accession>
<evidence type="ECO:0000313" key="1">
    <source>
        <dbReference type="EMBL" id="MBR0597378.1"/>
    </source>
</evidence>
<proteinExistence type="predicted"/>
<comment type="caution">
    <text evidence="1">The sequence shown here is derived from an EMBL/GenBank/DDBJ whole genome shotgun (WGS) entry which is preliminary data.</text>
</comment>